<reference evidence="5 6" key="1">
    <citation type="submission" date="2024-01" db="EMBL/GenBank/DDBJ databases">
        <title>Hyphobacterium bacterium isolated from marine sediment.</title>
        <authorList>
            <person name="Zhao S."/>
        </authorList>
    </citation>
    <scope>NUCLEOTIDE SEQUENCE [LARGE SCALE GENOMIC DNA]</scope>
    <source>
        <strain evidence="5 6">Y60-23</strain>
    </source>
</reference>
<name>A0ABU7LXU1_9PROT</name>
<keyword evidence="3" id="KW-0804">Transcription</keyword>
<proteinExistence type="predicted"/>
<accession>A0ABU7LXU1</accession>
<dbReference type="RefSeq" id="WP_330195925.1">
    <property type="nucleotide sequence ID" value="NZ_JAZDRO010000002.1"/>
</dbReference>
<dbReference type="InterPro" id="IPR050204">
    <property type="entry name" value="AraC_XylS_family_regulators"/>
</dbReference>
<dbReference type="InterPro" id="IPR009057">
    <property type="entry name" value="Homeodomain-like_sf"/>
</dbReference>
<organism evidence="5 6">
    <name type="scientific">Hyphobacterium marinum</name>
    <dbReference type="NCBI Taxonomy" id="3116574"/>
    <lineage>
        <taxon>Bacteria</taxon>
        <taxon>Pseudomonadati</taxon>
        <taxon>Pseudomonadota</taxon>
        <taxon>Alphaproteobacteria</taxon>
        <taxon>Maricaulales</taxon>
        <taxon>Maricaulaceae</taxon>
        <taxon>Hyphobacterium</taxon>
    </lineage>
</organism>
<dbReference type="Proteomes" id="UP001310692">
    <property type="component" value="Unassembled WGS sequence"/>
</dbReference>
<dbReference type="SMART" id="SM00342">
    <property type="entry name" value="HTH_ARAC"/>
    <property type="match status" value="1"/>
</dbReference>
<dbReference type="EMBL" id="JAZDRO010000002">
    <property type="protein sequence ID" value="MEE2566384.1"/>
    <property type="molecule type" value="Genomic_DNA"/>
</dbReference>
<dbReference type="InterPro" id="IPR014710">
    <property type="entry name" value="RmlC-like_jellyroll"/>
</dbReference>
<dbReference type="Pfam" id="PF12833">
    <property type="entry name" value="HTH_18"/>
    <property type="match status" value="1"/>
</dbReference>
<dbReference type="Gene3D" id="2.60.120.10">
    <property type="entry name" value="Jelly Rolls"/>
    <property type="match status" value="1"/>
</dbReference>
<evidence type="ECO:0000256" key="2">
    <source>
        <dbReference type="ARBA" id="ARBA00023125"/>
    </source>
</evidence>
<dbReference type="Gene3D" id="1.10.10.60">
    <property type="entry name" value="Homeodomain-like"/>
    <property type="match status" value="1"/>
</dbReference>
<gene>
    <name evidence="5" type="ORF">V0U35_06790</name>
</gene>
<evidence type="ECO:0000259" key="4">
    <source>
        <dbReference type="PROSITE" id="PS01124"/>
    </source>
</evidence>
<keyword evidence="6" id="KW-1185">Reference proteome</keyword>
<feature type="domain" description="HTH araC/xylS-type" evidence="4">
    <location>
        <begin position="153"/>
        <end position="253"/>
    </location>
</feature>
<protein>
    <submittedName>
        <fullName evidence="5">AraC family transcriptional regulator</fullName>
    </submittedName>
</protein>
<dbReference type="InterPro" id="IPR018060">
    <property type="entry name" value="HTH_AraC"/>
</dbReference>
<sequence length="257" mass="27654">MAGNIRSKQIGAAPGVSVRVSHYAPGAVMRTHAHAAHQVSLVLAGELEERSGSDCRDLSGPSLGYKASGRDHANRYGPNGALILSINLDSYDAVAPAASGWRWRPAGADEIRLARAMTAAGGTRDLLDFAADLAAGMDEFDEDRDVRRPGSHPDWVLRLRDQLREETEPVDLDAAARSAGVHRAHLSRGFRRCFGMPPSLYALRCRLARGVRYLADGAPGSHAAHDAGFADQSHFIRMLKRETGFTPEILRGLLAAG</sequence>
<evidence type="ECO:0000313" key="6">
    <source>
        <dbReference type="Proteomes" id="UP001310692"/>
    </source>
</evidence>
<evidence type="ECO:0000313" key="5">
    <source>
        <dbReference type="EMBL" id="MEE2566384.1"/>
    </source>
</evidence>
<evidence type="ECO:0000256" key="3">
    <source>
        <dbReference type="ARBA" id="ARBA00023163"/>
    </source>
</evidence>
<comment type="caution">
    <text evidence="5">The sequence shown here is derived from an EMBL/GenBank/DDBJ whole genome shotgun (WGS) entry which is preliminary data.</text>
</comment>
<keyword evidence="2" id="KW-0238">DNA-binding</keyword>
<keyword evidence="1" id="KW-0805">Transcription regulation</keyword>
<dbReference type="PANTHER" id="PTHR46796">
    <property type="entry name" value="HTH-TYPE TRANSCRIPTIONAL ACTIVATOR RHAS-RELATED"/>
    <property type="match status" value="1"/>
</dbReference>
<dbReference type="PROSITE" id="PS01124">
    <property type="entry name" value="HTH_ARAC_FAMILY_2"/>
    <property type="match status" value="1"/>
</dbReference>
<dbReference type="InterPro" id="IPR011051">
    <property type="entry name" value="RmlC_Cupin_sf"/>
</dbReference>
<dbReference type="PANTHER" id="PTHR46796:SF14">
    <property type="entry name" value="TRANSCRIPTIONAL REGULATORY PROTEIN"/>
    <property type="match status" value="1"/>
</dbReference>
<evidence type="ECO:0000256" key="1">
    <source>
        <dbReference type="ARBA" id="ARBA00023015"/>
    </source>
</evidence>
<dbReference type="SUPFAM" id="SSF46689">
    <property type="entry name" value="Homeodomain-like"/>
    <property type="match status" value="2"/>
</dbReference>
<dbReference type="SUPFAM" id="SSF51182">
    <property type="entry name" value="RmlC-like cupins"/>
    <property type="match status" value="1"/>
</dbReference>